<keyword evidence="2" id="KW-0812">Transmembrane</keyword>
<dbReference type="InParanoid" id="A0A1X7VID3"/>
<dbReference type="Proteomes" id="UP000007879">
    <property type="component" value="Unassembled WGS sequence"/>
</dbReference>
<evidence type="ECO:0000256" key="2">
    <source>
        <dbReference type="SAM" id="Phobius"/>
    </source>
</evidence>
<proteinExistence type="predicted"/>
<dbReference type="AlphaFoldDB" id="A0A1X7VID3"/>
<accession>A0A1X7VID3</accession>
<feature type="region of interest" description="Disordered" evidence="1">
    <location>
        <begin position="670"/>
        <end position="717"/>
    </location>
</feature>
<reference evidence="4" key="1">
    <citation type="journal article" date="2010" name="Nature">
        <title>The Amphimedon queenslandica genome and the evolution of animal complexity.</title>
        <authorList>
            <person name="Srivastava M."/>
            <person name="Simakov O."/>
            <person name="Chapman J."/>
            <person name="Fahey B."/>
            <person name="Gauthier M.E."/>
            <person name="Mitros T."/>
            <person name="Richards G.S."/>
            <person name="Conaco C."/>
            <person name="Dacre M."/>
            <person name="Hellsten U."/>
            <person name="Larroux C."/>
            <person name="Putnam N.H."/>
            <person name="Stanke M."/>
            <person name="Adamska M."/>
            <person name="Darling A."/>
            <person name="Degnan S.M."/>
            <person name="Oakley T.H."/>
            <person name="Plachetzki D.C."/>
            <person name="Zhai Y."/>
            <person name="Adamski M."/>
            <person name="Calcino A."/>
            <person name="Cummins S.F."/>
            <person name="Goodstein D.M."/>
            <person name="Harris C."/>
            <person name="Jackson D.J."/>
            <person name="Leys S.P."/>
            <person name="Shu S."/>
            <person name="Woodcroft B.J."/>
            <person name="Vervoort M."/>
            <person name="Kosik K.S."/>
            <person name="Manning G."/>
            <person name="Degnan B.M."/>
            <person name="Rokhsar D.S."/>
        </authorList>
    </citation>
    <scope>NUCLEOTIDE SEQUENCE [LARGE SCALE GENOMIC DNA]</scope>
</reference>
<gene>
    <name evidence="3" type="primary">100637071</name>
</gene>
<protein>
    <submittedName>
        <fullName evidence="3">Uncharacterized protein</fullName>
    </submittedName>
</protein>
<dbReference type="EnsemblMetazoa" id="XM_011411968.2">
    <property type="protein sequence ID" value="XP_011410270.2"/>
    <property type="gene ID" value="LOC100637071"/>
</dbReference>
<name>A0A1X7VID3_AMPQE</name>
<feature type="transmembrane region" description="Helical" evidence="2">
    <location>
        <begin position="27"/>
        <end position="46"/>
    </location>
</feature>
<evidence type="ECO:0000256" key="1">
    <source>
        <dbReference type="SAM" id="MobiDB-lite"/>
    </source>
</evidence>
<evidence type="ECO:0000313" key="3">
    <source>
        <dbReference type="EnsemblMetazoa" id="Aqu2.1.39242_001"/>
    </source>
</evidence>
<feature type="transmembrane region" description="Helical" evidence="2">
    <location>
        <begin position="86"/>
        <end position="106"/>
    </location>
</feature>
<feature type="compositionally biased region" description="Basic and acidic residues" evidence="1">
    <location>
        <begin position="682"/>
        <end position="709"/>
    </location>
</feature>
<organism evidence="3">
    <name type="scientific">Amphimedon queenslandica</name>
    <name type="common">Sponge</name>
    <dbReference type="NCBI Taxonomy" id="400682"/>
    <lineage>
        <taxon>Eukaryota</taxon>
        <taxon>Metazoa</taxon>
        <taxon>Porifera</taxon>
        <taxon>Demospongiae</taxon>
        <taxon>Heteroscleromorpha</taxon>
        <taxon>Haplosclerida</taxon>
        <taxon>Niphatidae</taxon>
        <taxon>Amphimedon</taxon>
    </lineage>
</organism>
<keyword evidence="4" id="KW-1185">Reference proteome</keyword>
<dbReference type="OrthoDB" id="10622059at2759"/>
<feature type="transmembrane region" description="Helical" evidence="2">
    <location>
        <begin position="158"/>
        <end position="184"/>
    </location>
</feature>
<feature type="transmembrane region" description="Helical" evidence="2">
    <location>
        <begin position="229"/>
        <end position="248"/>
    </location>
</feature>
<feature type="compositionally biased region" description="Low complexity" evidence="1">
    <location>
        <begin position="670"/>
        <end position="680"/>
    </location>
</feature>
<reference evidence="3" key="2">
    <citation type="submission" date="2017-05" db="UniProtKB">
        <authorList>
            <consortium name="EnsemblMetazoa"/>
        </authorList>
    </citation>
    <scope>IDENTIFICATION</scope>
</reference>
<keyword evidence="2" id="KW-1133">Transmembrane helix</keyword>
<dbReference type="EnsemblMetazoa" id="Aqu2.1.39242_001">
    <property type="protein sequence ID" value="Aqu2.1.39242_001"/>
    <property type="gene ID" value="Aqu2.1.39242"/>
</dbReference>
<keyword evidence="2" id="KW-0472">Membrane</keyword>
<sequence>MDSSRTDPSQITGDDSREEGTLKPRDFFWDSAILYIVSVILALSVVDAISEYIKGSSVVCDVRENDPASPEYINSYCTKSLPITELLPAFVFIHGLIIAIPHYLWLATFSGQFDYFFSIVSNLDRQRDEYTGRYSERSSNLVHQLEQSFTTYGRNTIYYLYICKLTLQFVFVLGSLVLAVFYFTDFEVVFRCPRDNATVSNDPFWPLERQVTCIFTSLKLLFWVRVADIILICLLLLSLLWGLGWSFAGHPVELGAKSVAEFSFNSGINSRFYVAPFSRFSRCNKCLATLFSWLPWRFRSPGVMTDLDFMLLKLYRTNAGLGSVFKEIQVELELKRLKEREQEILTLHRNKIDTVNDKEGELFWTFSIKDNKTPYQSFKTIDRSTSIEVPGSVRGAILGLSAYSPTNKGALCISFGSESGIGEALSHVFDRVGFVKFTRYNKKLDEDVSGADKTQKIIDLQIYVSAYVSVTLPSNILSLSINHNIELLSSIEKIWKVKMKSGKRELVLTKKTSFIVIGPMEKEEEGVTMTHFLKRIQDNFENGCILCTMTPLRISGKKMTHRDFIKWSPPENFSEQQLDIKTIQDSIPWPPTPIVQEKRSKAVIGSSSQQETIDLESLVKEKSEEKQVGEIEEETEKKTMKRNVQLKKLTCGSSTQIGQFEIATYVYTPPVEPAPVVAPTSREGEGAKDQESGKQPKTTNEEQAKENEKLLVTAELH</sequence>
<evidence type="ECO:0000313" key="4">
    <source>
        <dbReference type="Proteomes" id="UP000007879"/>
    </source>
</evidence>
<dbReference type="KEGG" id="aqu:100637071"/>